<name>A0A2C9UUK0_MANES</name>
<accession>A0A2C9UUK0</accession>
<dbReference type="EMBL" id="CM004398">
    <property type="protein sequence ID" value="OAY34720.1"/>
    <property type="molecule type" value="Genomic_DNA"/>
</dbReference>
<gene>
    <name evidence="1" type="ORF">MANES_12G041600</name>
</gene>
<dbReference type="AlphaFoldDB" id="A0A2C9UUK0"/>
<evidence type="ECO:0000313" key="1">
    <source>
        <dbReference type="EMBL" id="OAY34720.1"/>
    </source>
</evidence>
<organism evidence="1">
    <name type="scientific">Manihot esculenta</name>
    <name type="common">Cassava</name>
    <name type="synonym">Jatropha manihot</name>
    <dbReference type="NCBI Taxonomy" id="3983"/>
    <lineage>
        <taxon>Eukaryota</taxon>
        <taxon>Viridiplantae</taxon>
        <taxon>Streptophyta</taxon>
        <taxon>Embryophyta</taxon>
        <taxon>Tracheophyta</taxon>
        <taxon>Spermatophyta</taxon>
        <taxon>Magnoliopsida</taxon>
        <taxon>eudicotyledons</taxon>
        <taxon>Gunneridae</taxon>
        <taxon>Pentapetalae</taxon>
        <taxon>rosids</taxon>
        <taxon>fabids</taxon>
        <taxon>Malpighiales</taxon>
        <taxon>Euphorbiaceae</taxon>
        <taxon>Crotonoideae</taxon>
        <taxon>Manihoteae</taxon>
        <taxon>Manihot</taxon>
    </lineage>
</organism>
<reference evidence="1" key="1">
    <citation type="submission" date="2016-02" db="EMBL/GenBank/DDBJ databases">
        <title>WGS assembly of Manihot esculenta.</title>
        <authorList>
            <person name="Bredeson J.V."/>
            <person name="Prochnik S.E."/>
            <person name="Lyons J.B."/>
            <person name="Schmutz J."/>
            <person name="Grimwood J."/>
            <person name="Vrebalov J."/>
            <person name="Bart R.S."/>
            <person name="Amuge T."/>
            <person name="Ferguson M.E."/>
            <person name="Green R."/>
            <person name="Putnam N."/>
            <person name="Stites J."/>
            <person name="Rounsley S."/>
            <person name="Rokhsar D.S."/>
        </authorList>
    </citation>
    <scope>NUCLEOTIDE SEQUENCE [LARGE SCALE GENOMIC DNA]</scope>
    <source>
        <tissue evidence="1">Leaf</tissue>
    </source>
</reference>
<sequence>MHKSPCQIGKRYYPNLQLFMAKNTKHPSSKLKEIEVAANRYKCGILVKGK</sequence>
<proteinExistence type="predicted"/>
<protein>
    <submittedName>
        <fullName evidence="1">Uncharacterized protein</fullName>
    </submittedName>
</protein>